<dbReference type="SUPFAM" id="SSF51735">
    <property type="entry name" value="NAD(P)-binding Rossmann-fold domains"/>
    <property type="match status" value="1"/>
</dbReference>
<dbReference type="InterPro" id="IPR002347">
    <property type="entry name" value="SDR_fam"/>
</dbReference>
<feature type="compositionally biased region" description="Low complexity" evidence="5">
    <location>
        <begin position="325"/>
        <end position="338"/>
    </location>
</feature>
<dbReference type="AlphaFoldDB" id="A0A194XX64"/>
<dbReference type="Proteomes" id="UP000070700">
    <property type="component" value="Unassembled WGS sequence"/>
</dbReference>
<dbReference type="InParanoid" id="A0A194XX64"/>
<protein>
    <submittedName>
        <fullName evidence="6">NAD(P)-binding protein</fullName>
    </submittedName>
</protein>
<dbReference type="RefSeq" id="XP_018079034.1">
    <property type="nucleotide sequence ID" value="XM_018206418.1"/>
</dbReference>
<dbReference type="GO" id="GO:0004806">
    <property type="term" value="F:triacylglycerol lipase activity"/>
    <property type="evidence" value="ECO:0007669"/>
    <property type="project" value="TreeGrafter"/>
</dbReference>
<proteinExistence type="inferred from homology"/>
<reference evidence="6 7" key="1">
    <citation type="submission" date="2015-10" db="EMBL/GenBank/DDBJ databases">
        <title>Full genome of DAOMC 229536 Phialocephala scopiformis, a fungal endophyte of spruce producing the potent anti-insectan compound rugulosin.</title>
        <authorList>
            <consortium name="DOE Joint Genome Institute"/>
            <person name="Walker A.K."/>
            <person name="Frasz S.L."/>
            <person name="Seifert K.A."/>
            <person name="Miller J.D."/>
            <person name="Mondo S.J."/>
            <person name="Labutti K."/>
            <person name="Lipzen A."/>
            <person name="Dockter R."/>
            <person name="Kennedy M."/>
            <person name="Grigoriev I.V."/>
            <person name="Spatafora J.W."/>
        </authorList>
    </citation>
    <scope>NUCLEOTIDE SEQUENCE [LARGE SCALE GENOMIC DNA]</scope>
    <source>
        <strain evidence="6 7">CBS 120377</strain>
    </source>
</reference>
<dbReference type="STRING" id="149040.A0A194XX64"/>
<dbReference type="InterPro" id="IPR036291">
    <property type="entry name" value="NAD(P)-bd_dom_sf"/>
</dbReference>
<dbReference type="GO" id="GO:0005811">
    <property type="term" value="C:lipid droplet"/>
    <property type="evidence" value="ECO:0007669"/>
    <property type="project" value="TreeGrafter"/>
</dbReference>
<evidence type="ECO:0000256" key="4">
    <source>
        <dbReference type="RuleBase" id="RU000363"/>
    </source>
</evidence>
<dbReference type="GO" id="GO:0000140">
    <property type="term" value="F:acylglycerone-phosphate reductase (NADP+) activity"/>
    <property type="evidence" value="ECO:0007669"/>
    <property type="project" value="TreeGrafter"/>
</dbReference>
<dbReference type="PANTHER" id="PTHR44169:SF3">
    <property type="entry name" value="SHORT-CHAIN DEHYDROGENASE SRDE"/>
    <property type="match status" value="1"/>
</dbReference>
<dbReference type="PRINTS" id="PR00081">
    <property type="entry name" value="GDHRDH"/>
</dbReference>
<dbReference type="KEGG" id="psco:LY89DRAFT_27655"/>
<evidence type="ECO:0000256" key="5">
    <source>
        <dbReference type="SAM" id="MobiDB-lite"/>
    </source>
</evidence>
<evidence type="ECO:0000313" key="7">
    <source>
        <dbReference type="Proteomes" id="UP000070700"/>
    </source>
</evidence>
<dbReference type="GO" id="GO:0019433">
    <property type="term" value="P:triglyceride catabolic process"/>
    <property type="evidence" value="ECO:0007669"/>
    <property type="project" value="TreeGrafter"/>
</dbReference>
<dbReference type="GO" id="GO:0006654">
    <property type="term" value="P:phosphatidic acid biosynthetic process"/>
    <property type="evidence" value="ECO:0007669"/>
    <property type="project" value="TreeGrafter"/>
</dbReference>
<dbReference type="FunCoup" id="A0A194XX64">
    <property type="interactions" value="328"/>
</dbReference>
<accession>A0A194XX64</accession>
<dbReference type="OrthoDB" id="2102561at2759"/>
<gene>
    <name evidence="6" type="ORF">LY89DRAFT_27655</name>
</gene>
<dbReference type="EMBL" id="KQ947404">
    <property type="protein sequence ID" value="KUJ24679.1"/>
    <property type="molecule type" value="Genomic_DNA"/>
</dbReference>
<keyword evidence="7" id="KW-1185">Reference proteome</keyword>
<organism evidence="6 7">
    <name type="scientific">Mollisia scopiformis</name>
    <name type="common">Conifer needle endophyte fungus</name>
    <name type="synonym">Phialocephala scopiformis</name>
    <dbReference type="NCBI Taxonomy" id="149040"/>
    <lineage>
        <taxon>Eukaryota</taxon>
        <taxon>Fungi</taxon>
        <taxon>Dikarya</taxon>
        <taxon>Ascomycota</taxon>
        <taxon>Pezizomycotina</taxon>
        <taxon>Leotiomycetes</taxon>
        <taxon>Helotiales</taxon>
        <taxon>Mollisiaceae</taxon>
        <taxon>Mollisia</taxon>
    </lineage>
</organism>
<keyword evidence="3" id="KW-0560">Oxidoreductase</keyword>
<evidence type="ECO:0000256" key="2">
    <source>
        <dbReference type="ARBA" id="ARBA00022857"/>
    </source>
</evidence>
<dbReference type="PRINTS" id="PR00080">
    <property type="entry name" value="SDRFAMILY"/>
</dbReference>
<dbReference type="InterPro" id="IPR020904">
    <property type="entry name" value="Sc_DH/Rdtase_CS"/>
</dbReference>
<keyword evidence="2" id="KW-0521">NADP</keyword>
<dbReference type="Pfam" id="PF00106">
    <property type="entry name" value="adh_short"/>
    <property type="match status" value="1"/>
</dbReference>
<dbReference type="Gene3D" id="3.40.50.720">
    <property type="entry name" value="NAD(P)-binding Rossmann-like Domain"/>
    <property type="match status" value="1"/>
</dbReference>
<evidence type="ECO:0000256" key="1">
    <source>
        <dbReference type="ARBA" id="ARBA00006484"/>
    </source>
</evidence>
<dbReference type="PROSITE" id="PS00061">
    <property type="entry name" value="ADH_SHORT"/>
    <property type="match status" value="1"/>
</dbReference>
<dbReference type="GO" id="GO:0005783">
    <property type="term" value="C:endoplasmic reticulum"/>
    <property type="evidence" value="ECO:0007669"/>
    <property type="project" value="TreeGrafter"/>
</dbReference>
<name>A0A194XX64_MOLSC</name>
<dbReference type="CDD" id="cd05374">
    <property type="entry name" value="17beta-HSD-like_SDR_c"/>
    <property type="match status" value="1"/>
</dbReference>
<dbReference type="GeneID" id="28816144"/>
<sequence>MSTSSDNDMRPKVILITGCSYGGIGEALTMQLYRMGHRVFATMRSLSESAVFMPHQTDANVPSLTWLPLDVTDEESIKKCVANLTSMNGGRLDILINNAGIGYSAPLLDADMAQAKKVFDVNYFGVLAVTQAFAPMLIESKGRVVNISSIAEFSPVPWLGVYNSSKAALGMFSDTLRLELQPFGVKVINVLTGGIKSNMNDNNVKAAIGPESFYYPNKTEIERIIRGEVSLKHQTSRELFAAKVAKHILSKNPSAQLLAGEKSTSMWLLSKVGGTIWGLFLPRMFGLKNLKPNVEETMARRDEKEELVRAAAGEPFVPLPHIDPDSSLSWSSEPDSTM</sequence>
<evidence type="ECO:0000313" key="6">
    <source>
        <dbReference type="EMBL" id="KUJ24679.1"/>
    </source>
</evidence>
<feature type="region of interest" description="Disordered" evidence="5">
    <location>
        <begin position="315"/>
        <end position="338"/>
    </location>
</feature>
<comment type="similarity">
    <text evidence="1 4">Belongs to the short-chain dehydrogenases/reductases (SDR) family.</text>
</comment>
<evidence type="ECO:0000256" key="3">
    <source>
        <dbReference type="ARBA" id="ARBA00023002"/>
    </source>
</evidence>
<dbReference type="PANTHER" id="PTHR44169">
    <property type="entry name" value="NADPH-DEPENDENT 1-ACYLDIHYDROXYACETONE PHOSPHATE REDUCTASE"/>
    <property type="match status" value="1"/>
</dbReference>